<proteinExistence type="predicted"/>
<sequence>MIYDKWWKSPGLTCIRDELNKEGKASPLGLENIGGVFVVLLLGLALALFTAMSEFFIKAKKNAQKSRGKQSICTEMHDELGFIMKCEYTRPKPGTAGLRRYCSKCHFNSSFITTSLAVPHDNGRQFWYRFRSSLTLTLIDSAHKQR</sequence>
<accession>A0A7R9QV15</accession>
<protein>
    <submittedName>
        <fullName evidence="2">Uncharacterized protein</fullName>
    </submittedName>
</protein>
<name>A0A7R9QV15_9ACAR</name>
<dbReference type="AlphaFoldDB" id="A0A7R9QV15"/>
<organism evidence="2">
    <name type="scientific">Oppiella nova</name>
    <dbReference type="NCBI Taxonomy" id="334625"/>
    <lineage>
        <taxon>Eukaryota</taxon>
        <taxon>Metazoa</taxon>
        <taxon>Ecdysozoa</taxon>
        <taxon>Arthropoda</taxon>
        <taxon>Chelicerata</taxon>
        <taxon>Arachnida</taxon>
        <taxon>Acari</taxon>
        <taxon>Acariformes</taxon>
        <taxon>Sarcoptiformes</taxon>
        <taxon>Oribatida</taxon>
        <taxon>Brachypylina</taxon>
        <taxon>Oppioidea</taxon>
        <taxon>Oppiidae</taxon>
        <taxon>Oppiella</taxon>
    </lineage>
</organism>
<keyword evidence="1" id="KW-1133">Transmembrane helix</keyword>
<keyword evidence="1" id="KW-0812">Transmembrane</keyword>
<reference evidence="2" key="1">
    <citation type="submission" date="2020-11" db="EMBL/GenBank/DDBJ databases">
        <authorList>
            <person name="Tran Van P."/>
        </authorList>
    </citation>
    <scope>NUCLEOTIDE SEQUENCE</scope>
</reference>
<feature type="transmembrane region" description="Helical" evidence="1">
    <location>
        <begin position="33"/>
        <end position="57"/>
    </location>
</feature>
<evidence type="ECO:0000256" key="1">
    <source>
        <dbReference type="SAM" id="Phobius"/>
    </source>
</evidence>
<evidence type="ECO:0000313" key="3">
    <source>
        <dbReference type="Proteomes" id="UP000728032"/>
    </source>
</evidence>
<dbReference type="EMBL" id="OC929331">
    <property type="protein sequence ID" value="CAD7658205.1"/>
    <property type="molecule type" value="Genomic_DNA"/>
</dbReference>
<keyword evidence="1" id="KW-0472">Membrane</keyword>
<gene>
    <name evidence="2" type="ORF">ONB1V03_LOCUS14828</name>
</gene>
<dbReference type="Proteomes" id="UP000728032">
    <property type="component" value="Unassembled WGS sequence"/>
</dbReference>
<dbReference type="EMBL" id="CAJPVJ010014506">
    <property type="protein sequence ID" value="CAG2175391.1"/>
    <property type="molecule type" value="Genomic_DNA"/>
</dbReference>
<keyword evidence="3" id="KW-1185">Reference proteome</keyword>
<dbReference type="OrthoDB" id="6433644at2759"/>
<evidence type="ECO:0000313" key="2">
    <source>
        <dbReference type="EMBL" id="CAD7658205.1"/>
    </source>
</evidence>